<dbReference type="CDD" id="cd00063">
    <property type="entry name" value="FN3"/>
    <property type="match status" value="1"/>
</dbReference>
<feature type="domain" description="Fibronectin type-III" evidence="5">
    <location>
        <begin position="119"/>
        <end position="225"/>
    </location>
</feature>
<dbReference type="Proteomes" id="UP001152320">
    <property type="component" value="Chromosome 14"/>
</dbReference>
<evidence type="ECO:0000256" key="1">
    <source>
        <dbReference type="ARBA" id="ARBA00022737"/>
    </source>
</evidence>
<keyword evidence="6" id="KW-0675">Receptor</keyword>
<protein>
    <submittedName>
        <fullName evidence="6">Receptor-type tyrosine-protein phosphatase T</fullName>
    </submittedName>
</protein>
<dbReference type="InterPro" id="IPR003961">
    <property type="entry name" value="FN3_dom"/>
</dbReference>
<dbReference type="Pfam" id="PF00041">
    <property type="entry name" value="fn3"/>
    <property type="match status" value="1"/>
</dbReference>
<feature type="chain" id="PRO_5040176795" evidence="4">
    <location>
        <begin position="21"/>
        <end position="886"/>
    </location>
</feature>
<keyword evidence="4" id="KW-0732">Signal</keyword>
<dbReference type="OrthoDB" id="5955479at2759"/>
<evidence type="ECO:0000313" key="7">
    <source>
        <dbReference type="Proteomes" id="UP001152320"/>
    </source>
</evidence>
<feature type="compositionally biased region" description="Basic and acidic residues" evidence="3">
    <location>
        <begin position="784"/>
        <end position="795"/>
    </location>
</feature>
<feature type="compositionally biased region" description="Polar residues" evidence="3">
    <location>
        <begin position="771"/>
        <end position="783"/>
    </location>
</feature>
<feature type="compositionally biased region" description="Basic residues" evidence="3">
    <location>
        <begin position="507"/>
        <end position="516"/>
    </location>
</feature>
<organism evidence="6 7">
    <name type="scientific">Holothuria leucospilota</name>
    <name type="common">Black long sea cucumber</name>
    <name type="synonym">Mertensiothuria leucospilota</name>
    <dbReference type="NCBI Taxonomy" id="206669"/>
    <lineage>
        <taxon>Eukaryota</taxon>
        <taxon>Metazoa</taxon>
        <taxon>Echinodermata</taxon>
        <taxon>Eleutherozoa</taxon>
        <taxon>Echinozoa</taxon>
        <taxon>Holothuroidea</taxon>
        <taxon>Aspidochirotacea</taxon>
        <taxon>Aspidochirotida</taxon>
        <taxon>Holothuriidae</taxon>
        <taxon>Holothuria</taxon>
    </lineage>
</organism>
<name>A0A9Q1BLU2_HOLLE</name>
<dbReference type="AlphaFoldDB" id="A0A9Q1BLU2"/>
<proteinExistence type="predicted"/>
<sequence length="886" mass="99856">MYLIWSLTILLGLTIWSSQCCILKNGCRFSNPFSDPSLVFAGRMVFDTPTGTLNGKRMEDEKHIIIIPQPRLKMTGVSLPVHFRGSGLGKVWRAPNSNPATFCKASPLPDTDCFLPPGPPRNLEVDVKRRTHTGIQIVWERPTVTNGNILKYEIRYRAIERPYDSSFKEEAFEAVRVLAHTLQKLEHFLENLDPSTKYEVQLSALTFIKKGPCITTTGSTKTTRDLEPVDVNVLPPLNRTEGETVVIYLPPLTQKYATGYIIKVVVVRGRDRVPVEEYRAAFINKTDETAKFTVGDGEQYGEYINRPLREDENYEVYIGVVSKIGEVNHFYLRTFDRNKRRIKKGNYDATGNRRNLALPEIPTDVERYKLFTSSAKSQEGGCGLHVPLFDPYGVDFAPDSDEIMQSNKREPHKVSAVSTGVDIARIQNRRLPEKPPPIHDNPTVTLGTYVKSQTRHTLGKSERAVAETDGMTEQFYRSEDEGTKKSTPAFQDEYDDTDVDKETEKRQSKKQSKKNKQNGMVMSTFSGLAGKNVTTSIDYGDTYDDTDVDKVTEGKKSNDLRRDNECRYSKYRGRESSTSVIYEDALDSLQSSAGGPTTLLADVYEETENTADDDFYDDTEELSVDRKMLSQEKEPSTENSAGQNTDGQKPEKNKSNNKRWFQWKRKDVSVTENLGKNNTKMVPTAEVSPIQETRVNYSDHLYPLSSGNTDKTPGEFLGGEQADDDEYNDIYEDTTQMVKKESIVGTFTHPRPPSNPPQPKTNGTVKKWTGMTRNNTAQNTTIQPDRKLGEIKDYGDEYDETAVESKSDSKVTMTTAPPASILLPPKPIQAVIPSFSMVENSKTDCHGNAGEENDEELYEQTGEVEMYDDTSLLDHDEELYEAIQNA</sequence>
<evidence type="ECO:0000259" key="5">
    <source>
        <dbReference type="PROSITE" id="PS50853"/>
    </source>
</evidence>
<feature type="region of interest" description="Disordered" evidence="3">
    <location>
        <begin position="452"/>
        <end position="523"/>
    </location>
</feature>
<dbReference type="SUPFAM" id="SSF49265">
    <property type="entry name" value="Fibronectin type III"/>
    <property type="match status" value="1"/>
</dbReference>
<evidence type="ECO:0000313" key="6">
    <source>
        <dbReference type="EMBL" id="KAJ8028896.1"/>
    </source>
</evidence>
<keyword evidence="2" id="KW-1015">Disulfide bond</keyword>
<feature type="compositionally biased region" description="Acidic residues" evidence="3">
    <location>
        <begin position="608"/>
        <end position="622"/>
    </location>
</feature>
<feature type="compositionally biased region" description="Pro residues" evidence="3">
    <location>
        <begin position="750"/>
        <end position="759"/>
    </location>
</feature>
<evidence type="ECO:0000256" key="2">
    <source>
        <dbReference type="ARBA" id="ARBA00023157"/>
    </source>
</evidence>
<dbReference type="InterPro" id="IPR051622">
    <property type="entry name" value="R-tyr_protein_phosphatases"/>
</dbReference>
<dbReference type="InterPro" id="IPR036116">
    <property type="entry name" value="FN3_sf"/>
</dbReference>
<keyword evidence="7" id="KW-1185">Reference proteome</keyword>
<evidence type="ECO:0000256" key="3">
    <source>
        <dbReference type="SAM" id="MobiDB-lite"/>
    </source>
</evidence>
<dbReference type="Gene3D" id="2.60.40.10">
    <property type="entry name" value="Immunoglobulins"/>
    <property type="match status" value="1"/>
</dbReference>
<keyword evidence="1" id="KW-0677">Repeat</keyword>
<feature type="region of interest" description="Disordered" evidence="3">
    <location>
        <begin position="745"/>
        <end position="820"/>
    </location>
</feature>
<accession>A0A9Q1BLU2</accession>
<gene>
    <name evidence="6" type="ORF">HOLleu_28149</name>
</gene>
<feature type="region of interest" description="Disordered" evidence="3">
    <location>
        <begin position="705"/>
        <end position="726"/>
    </location>
</feature>
<dbReference type="EMBL" id="JAIZAY010000014">
    <property type="protein sequence ID" value="KAJ8028896.1"/>
    <property type="molecule type" value="Genomic_DNA"/>
</dbReference>
<dbReference type="PANTHER" id="PTHR24051:SF9">
    <property type="entry name" value="FIBRONECTIN TYPE-III DOMAIN-CONTAINING PROTEIN"/>
    <property type="match status" value="1"/>
</dbReference>
<evidence type="ECO:0000256" key="4">
    <source>
        <dbReference type="SAM" id="SignalP"/>
    </source>
</evidence>
<comment type="caution">
    <text evidence="6">The sequence shown here is derived from an EMBL/GenBank/DDBJ whole genome shotgun (WGS) entry which is preliminary data.</text>
</comment>
<feature type="compositionally biased region" description="Basic and acidic residues" evidence="3">
    <location>
        <begin position="623"/>
        <end position="636"/>
    </location>
</feature>
<dbReference type="PROSITE" id="PS50853">
    <property type="entry name" value="FN3"/>
    <property type="match status" value="1"/>
</dbReference>
<dbReference type="PANTHER" id="PTHR24051">
    <property type="entry name" value="SUSHI DOMAIN-CONTAINING PROTEIN 1"/>
    <property type="match status" value="1"/>
</dbReference>
<feature type="signal peptide" evidence="4">
    <location>
        <begin position="1"/>
        <end position="20"/>
    </location>
</feature>
<dbReference type="InterPro" id="IPR013783">
    <property type="entry name" value="Ig-like_fold"/>
</dbReference>
<feature type="compositionally biased region" description="Polar residues" evidence="3">
    <location>
        <begin position="637"/>
        <end position="647"/>
    </location>
</feature>
<feature type="region of interest" description="Disordered" evidence="3">
    <location>
        <begin position="608"/>
        <end position="662"/>
    </location>
</feature>
<dbReference type="SMART" id="SM00060">
    <property type="entry name" value="FN3"/>
    <property type="match status" value="1"/>
</dbReference>
<reference evidence="6" key="1">
    <citation type="submission" date="2021-10" db="EMBL/GenBank/DDBJ databases">
        <title>Tropical sea cucumber genome reveals ecological adaptation and Cuvierian tubules defense mechanism.</title>
        <authorList>
            <person name="Chen T."/>
        </authorList>
    </citation>
    <scope>NUCLEOTIDE SEQUENCE</scope>
    <source>
        <strain evidence="6">Nanhai2018</strain>
        <tissue evidence="6">Muscle</tissue>
    </source>
</reference>